<protein>
    <submittedName>
        <fullName evidence="1">Uncharacterized protein</fullName>
    </submittedName>
</protein>
<evidence type="ECO:0000313" key="2">
    <source>
        <dbReference type="Proteomes" id="UP000032141"/>
    </source>
</evidence>
<dbReference type="EnsemblPlants" id="Bo8g077650.1">
    <property type="protein sequence ID" value="Bo8g077650.1"/>
    <property type="gene ID" value="Bo8g077650"/>
</dbReference>
<organism evidence="1 2">
    <name type="scientific">Brassica oleracea var. oleracea</name>
    <dbReference type="NCBI Taxonomy" id="109376"/>
    <lineage>
        <taxon>Eukaryota</taxon>
        <taxon>Viridiplantae</taxon>
        <taxon>Streptophyta</taxon>
        <taxon>Embryophyta</taxon>
        <taxon>Tracheophyta</taxon>
        <taxon>Spermatophyta</taxon>
        <taxon>Magnoliopsida</taxon>
        <taxon>eudicotyledons</taxon>
        <taxon>Gunneridae</taxon>
        <taxon>Pentapetalae</taxon>
        <taxon>rosids</taxon>
        <taxon>malvids</taxon>
        <taxon>Brassicales</taxon>
        <taxon>Brassicaceae</taxon>
        <taxon>Brassiceae</taxon>
        <taxon>Brassica</taxon>
    </lineage>
</organism>
<keyword evidence="2" id="KW-1185">Reference proteome</keyword>
<accession>A0A0D3DRK6</accession>
<sequence length="54" mass="5997">MFILGYQWVNSERRDKNAETAVYARFTGTRSWSVQDAVENFNHNSEVGAGAGTG</sequence>
<proteinExistence type="predicted"/>
<dbReference type="HOGENOM" id="CLU_3053165_0_0_1"/>
<dbReference type="AlphaFoldDB" id="A0A0D3DRK6"/>
<reference evidence="1" key="2">
    <citation type="submission" date="2015-03" db="UniProtKB">
        <authorList>
            <consortium name="EnsemblPlants"/>
        </authorList>
    </citation>
    <scope>IDENTIFICATION</scope>
</reference>
<reference evidence="1 2" key="1">
    <citation type="journal article" date="2014" name="Genome Biol.">
        <title>Transcriptome and methylome profiling reveals relics of genome dominance in the mesopolyploid Brassica oleracea.</title>
        <authorList>
            <person name="Parkin I.A."/>
            <person name="Koh C."/>
            <person name="Tang H."/>
            <person name="Robinson S.J."/>
            <person name="Kagale S."/>
            <person name="Clarke W.E."/>
            <person name="Town C.D."/>
            <person name="Nixon J."/>
            <person name="Krishnakumar V."/>
            <person name="Bidwell S.L."/>
            <person name="Denoeud F."/>
            <person name="Belcram H."/>
            <person name="Links M.G."/>
            <person name="Just J."/>
            <person name="Clarke C."/>
            <person name="Bender T."/>
            <person name="Huebert T."/>
            <person name="Mason A.S."/>
            <person name="Pires J.C."/>
            <person name="Barker G."/>
            <person name="Moore J."/>
            <person name="Walley P.G."/>
            <person name="Manoli S."/>
            <person name="Batley J."/>
            <person name="Edwards D."/>
            <person name="Nelson M.N."/>
            <person name="Wang X."/>
            <person name="Paterson A.H."/>
            <person name="King G."/>
            <person name="Bancroft I."/>
            <person name="Chalhoub B."/>
            <person name="Sharpe A.G."/>
        </authorList>
    </citation>
    <scope>NUCLEOTIDE SEQUENCE</scope>
    <source>
        <strain evidence="1 2">cv. TO1000</strain>
    </source>
</reference>
<name>A0A0D3DRK6_BRAOL</name>
<dbReference type="Proteomes" id="UP000032141">
    <property type="component" value="Chromosome C8"/>
</dbReference>
<dbReference type="Gramene" id="Bo8g077650.1">
    <property type="protein sequence ID" value="Bo8g077650.1"/>
    <property type="gene ID" value="Bo8g077650"/>
</dbReference>
<evidence type="ECO:0000313" key="1">
    <source>
        <dbReference type="EnsemblPlants" id="Bo8g077650.1"/>
    </source>
</evidence>